<evidence type="ECO:0008006" key="2">
    <source>
        <dbReference type="Google" id="ProtNLM"/>
    </source>
</evidence>
<gene>
    <name evidence="1" type="ORF">ENP86_00365</name>
</gene>
<name>A0A7V0Z3K0_UNCW3</name>
<dbReference type="AlphaFoldDB" id="A0A7V0Z3K0"/>
<dbReference type="PROSITE" id="PS51257">
    <property type="entry name" value="PROKAR_LIPOPROTEIN"/>
    <property type="match status" value="1"/>
</dbReference>
<comment type="caution">
    <text evidence="1">The sequence shown here is derived from an EMBL/GenBank/DDBJ whole genome shotgun (WGS) entry which is preliminary data.</text>
</comment>
<proteinExistence type="predicted"/>
<accession>A0A7V0Z3K0</accession>
<protein>
    <recommendedName>
        <fullName evidence="2">Lipoprotein</fullName>
    </recommendedName>
</protein>
<sequence>MKKIAKISLLCLLIASCINESDEAILRREFLIPPSAKTIYYNVYPEKPGFFGREGLRIDIAFQFDERSFQKYFDDAKKGVNWLELPIPEDFLMKMLGIKSTKEGIIRSYKESGKALPEEGSIYNPTLGQLFESALKSVELPETKGLFQCRTAGDDIMHKKKEIKLSLEKDLIDFILAILDTEKKQLIIKVRTKY</sequence>
<organism evidence="1">
    <name type="scientific">candidate division WOR-3 bacterium</name>
    <dbReference type="NCBI Taxonomy" id="2052148"/>
    <lineage>
        <taxon>Bacteria</taxon>
        <taxon>Bacteria division WOR-3</taxon>
    </lineage>
</organism>
<reference evidence="1" key="1">
    <citation type="journal article" date="2020" name="mSystems">
        <title>Genome- and Community-Level Interaction Insights into Carbon Utilization and Element Cycling Functions of Hydrothermarchaeota in Hydrothermal Sediment.</title>
        <authorList>
            <person name="Zhou Z."/>
            <person name="Liu Y."/>
            <person name="Xu W."/>
            <person name="Pan J."/>
            <person name="Luo Z.H."/>
            <person name="Li M."/>
        </authorList>
    </citation>
    <scope>NUCLEOTIDE SEQUENCE [LARGE SCALE GENOMIC DNA]</scope>
    <source>
        <strain evidence="1">SpSt-258</strain>
    </source>
</reference>
<evidence type="ECO:0000313" key="1">
    <source>
        <dbReference type="EMBL" id="HDY58001.1"/>
    </source>
</evidence>
<dbReference type="EMBL" id="DSKY01000002">
    <property type="protein sequence ID" value="HDY58001.1"/>
    <property type="molecule type" value="Genomic_DNA"/>
</dbReference>